<keyword evidence="1" id="KW-0812">Transmembrane</keyword>
<dbReference type="AlphaFoldDB" id="A0A6J6GY55"/>
<protein>
    <submittedName>
        <fullName evidence="3">Unannotated protein</fullName>
    </submittedName>
</protein>
<sequence length="233" mass="25212">MTHSTSGRPSALSVWIYWFGAFVVANLLSIVALSLCGSNVEPVPTWVVTVGALSLWCGYVVMTLRYLHVDVRGLPQRLQMSVRTRDVFIGAPLGIASQLILVNVVNWPLSRLFPNVFSFDDISQRASDLVDNARGGWIVALVLVVVVGAPLIEEMVYRGVVQPGLVSAWGPMAGIVTTAALFAAVHLQPIEFPGLFVFALVLGFARHRSDRLALSIVAHMAFNTTGLALVMLT</sequence>
<keyword evidence="1" id="KW-0472">Membrane</keyword>
<dbReference type="GO" id="GO:0080120">
    <property type="term" value="P:CAAX-box protein maturation"/>
    <property type="evidence" value="ECO:0007669"/>
    <property type="project" value="UniProtKB-ARBA"/>
</dbReference>
<gene>
    <name evidence="3" type="ORF">UFOPK1808_00799</name>
</gene>
<dbReference type="EMBL" id="CAEZUL010000077">
    <property type="protein sequence ID" value="CAB4601518.1"/>
    <property type="molecule type" value="Genomic_DNA"/>
</dbReference>
<dbReference type="InterPro" id="IPR003675">
    <property type="entry name" value="Rce1/LyrA-like_dom"/>
</dbReference>
<feature type="transmembrane region" description="Helical" evidence="1">
    <location>
        <begin position="164"/>
        <end position="184"/>
    </location>
</feature>
<keyword evidence="1" id="KW-1133">Transmembrane helix</keyword>
<accession>A0A6J6GY55</accession>
<proteinExistence type="predicted"/>
<feature type="transmembrane region" description="Helical" evidence="1">
    <location>
        <begin position="12"/>
        <end position="34"/>
    </location>
</feature>
<reference evidence="3" key="1">
    <citation type="submission" date="2020-05" db="EMBL/GenBank/DDBJ databases">
        <authorList>
            <person name="Chiriac C."/>
            <person name="Salcher M."/>
            <person name="Ghai R."/>
            <person name="Kavagutti S V."/>
        </authorList>
    </citation>
    <scope>NUCLEOTIDE SEQUENCE</scope>
</reference>
<dbReference type="Pfam" id="PF02517">
    <property type="entry name" value="Rce1-like"/>
    <property type="match status" value="1"/>
</dbReference>
<dbReference type="PANTHER" id="PTHR36435">
    <property type="entry name" value="SLR1288 PROTEIN"/>
    <property type="match status" value="1"/>
</dbReference>
<dbReference type="GO" id="GO:0004175">
    <property type="term" value="F:endopeptidase activity"/>
    <property type="evidence" value="ECO:0007669"/>
    <property type="project" value="UniProtKB-ARBA"/>
</dbReference>
<name>A0A6J6GY55_9ZZZZ</name>
<dbReference type="PANTHER" id="PTHR36435:SF1">
    <property type="entry name" value="CAAX AMINO TERMINAL PROTEASE FAMILY PROTEIN"/>
    <property type="match status" value="1"/>
</dbReference>
<evidence type="ECO:0000259" key="2">
    <source>
        <dbReference type="Pfam" id="PF02517"/>
    </source>
</evidence>
<evidence type="ECO:0000313" key="3">
    <source>
        <dbReference type="EMBL" id="CAB4601518.1"/>
    </source>
</evidence>
<feature type="transmembrane region" description="Helical" evidence="1">
    <location>
        <begin position="135"/>
        <end position="152"/>
    </location>
</feature>
<feature type="transmembrane region" description="Helical" evidence="1">
    <location>
        <begin position="46"/>
        <end position="67"/>
    </location>
</feature>
<dbReference type="InterPro" id="IPR052710">
    <property type="entry name" value="CAAX_protease"/>
</dbReference>
<feature type="transmembrane region" description="Helical" evidence="1">
    <location>
        <begin position="190"/>
        <end position="205"/>
    </location>
</feature>
<organism evidence="3">
    <name type="scientific">freshwater metagenome</name>
    <dbReference type="NCBI Taxonomy" id="449393"/>
    <lineage>
        <taxon>unclassified sequences</taxon>
        <taxon>metagenomes</taxon>
        <taxon>ecological metagenomes</taxon>
    </lineage>
</organism>
<feature type="transmembrane region" description="Helical" evidence="1">
    <location>
        <begin position="212"/>
        <end position="232"/>
    </location>
</feature>
<evidence type="ECO:0000256" key="1">
    <source>
        <dbReference type="SAM" id="Phobius"/>
    </source>
</evidence>
<feature type="transmembrane region" description="Helical" evidence="1">
    <location>
        <begin position="87"/>
        <end position="109"/>
    </location>
</feature>
<feature type="domain" description="CAAX prenyl protease 2/Lysostaphin resistance protein A-like" evidence="2">
    <location>
        <begin position="137"/>
        <end position="224"/>
    </location>
</feature>